<organism evidence="1 2">
    <name type="scientific">Legionella sainthelensi</name>
    <dbReference type="NCBI Taxonomy" id="28087"/>
    <lineage>
        <taxon>Bacteria</taxon>
        <taxon>Pseudomonadati</taxon>
        <taxon>Pseudomonadota</taxon>
        <taxon>Gammaproteobacteria</taxon>
        <taxon>Legionellales</taxon>
        <taxon>Legionellaceae</taxon>
        <taxon>Legionella</taxon>
    </lineage>
</organism>
<name>A0A0W0YPG6_9GAMM</name>
<evidence type="ECO:0000313" key="1">
    <source>
        <dbReference type="EMBL" id="KTD58765.1"/>
    </source>
</evidence>
<dbReference type="AlphaFoldDB" id="A0A0W0YPG6"/>
<dbReference type="Proteomes" id="UP000054621">
    <property type="component" value="Unassembled WGS sequence"/>
</dbReference>
<proteinExistence type="predicted"/>
<gene>
    <name evidence="1" type="ORF">Lsai_1372</name>
</gene>
<reference evidence="1 2" key="1">
    <citation type="submission" date="2015-11" db="EMBL/GenBank/DDBJ databases">
        <title>Genomic analysis of 38 Legionella species identifies large and diverse effector repertoires.</title>
        <authorList>
            <person name="Burstein D."/>
            <person name="Amaro F."/>
            <person name="Zusman T."/>
            <person name="Lifshitz Z."/>
            <person name="Cohen O."/>
            <person name="Gilbert J.A."/>
            <person name="Pupko T."/>
            <person name="Shuman H.A."/>
            <person name="Segal G."/>
        </authorList>
    </citation>
    <scope>NUCLEOTIDE SEQUENCE [LARGE SCALE GENOMIC DNA]</scope>
    <source>
        <strain evidence="1 2">Mt.St.Helens-4</strain>
    </source>
</reference>
<comment type="caution">
    <text evidence="1">The sequence shown here is derived from an EMBL/GenBank/DDBJ whole genome shotgun (WGS) entry which is preliminary data.</text>
</comment>
<sequence length="106" mass="12003">MSMKQSNTIVGVLIEETTTISFNEVCLKYQIPKELLLEMVEYGIFSSQTSVSEKLQLNQKDLRKIESAFRLHSDLGVNLPGVALVLELLEKIDELTGELNVLRKHI</sequence>
<dbReference type="STRING" id="28087.Lsai_1372"/>
<dbReference type="PATRIC" id="fig|28087.4.peg.1477"/>
<dbReference type="EMBL" id="LNYV01000013">
    <property type="protein sequence ID" value="KTD58765.1"/>
    <property type="molecule type" value="Genomic_DNA"/>
</dbReference>
<evidence type="ECO:0000313" key="2">
    <source>
        <dbReference type="Proteomes" id="UP000054621"/>
    </source>
</evidence>
<dbReference type="Gene3D" id="1.10.1660.10">
    <property type="match status" value="1"/>
</dbReference>
<protein>
    <submittedName>
        <fullName evidence="1">Putative chaperone-modulator protein CbpM</fullName>
    </submittedName>
</protein>
<accession>A0A0W0YPG6</accession>
<dbReference type="Pfam" id="PF13591">
    <property type="entry name" value="MerR_2"/>
    <property type="match status" value="1"/>
</dbReference>
<dbReference type="eggNOG" id="COG0789">
    <property type="taxonomic scope" value="Bacteria"/>
</dbReference>